<proteinExistence type="inferred from homology"/>
<evidence type="ECO:0000256" key="1">
    <source>
        <dbReference type="ARBA" id="ARBA00004687"/>
    </source>
</evidence>
<dbReference type="OrthoDB" id="6256716at2759"/>
<organism evidence="4 5">
    <name type="scientific">Chlamydomonas eustigma</name>
    <dbReference type="NCBI Taxonomy" id="1157962"/>
    <lineage>
        <taxon>Eukaryota</taxon>
        <taxon>Viridiplantae</taxon>
        <taxon>Chlorophyta</taxon>
        <taxon>core chlorophytes</taxon>
        <taxon>Chlorophyceae</taxon>
        <taxon>CS clade</taxon>
        <taxon>Chlamydomonadales</taxon>
        <taxon>Chlamydomonadaceae</taxon>
        <taxon>Chlamydomonas</taxon>
    </lineage>
</organism>
<dbReference type="InterPro" id="IPR044215">
    <property type="entry name" value="PIG-H"/>
</dbReference>
<name>A0A250WQH8_9CHLO</name>
<dbReference type="PANTHER" id="PTHR15231:SF1">
    <property type="entry name" value="PHOSPHATIDYLINOSITOL N-ACETYLGLUCOSAMINYLTRANSFERASE SUBUNIT H"/>
    <property type="match status" value="1"/>
</dbReference>
<evidence type="ECO:0000313" key="4">
    <source>
        <dbReference type="EMBL" id="GAX73097.1"/>
    </source>
</evidence>
<dbReference type="Proteomes" id="UP000232323">
    <property type="component" value="Unassembled WGS sequence"/>
</dbReference>
<protein>
    <recommendedName>
        <fullName evidence="3">Phosphatidylinositol N-acetylglucosaminyltransferase subunit H conserved domain-containing protein</fullName>
    </recommendedName>
</protein>
<accession>A0A250WQH8</accession>
<dbReference type="GO" id="GO:0006506">
    <property type="term" value="P:GPI anchor biosynthetic process"/>
    <property type="evidence" value="ECO:0007669"/>
    <property type="project" value="InterPro"/>
</dbReference>
<comment type="similarity">
    <text evidence="2">Belongs to the PIGH family.</text>
</comment>
<dbReference type="AlphaFoldDB" id="A0A250WQH8"/>
<evidence type="ECO:0000313" key="5">
    <source>
        <dbReference type="Proteomes" id="UP000232323"/>
    </source>
</evidence>
<evidence type="ECO:0000256" key="2">
    <source>
        <dbReference type="ARBA" id="ARBA00009610"/>
    </source>
</evidence>
<feature type="domain" description="Phosphatidylinositol N-acetylglucosaminyltransferase subunit H conserved" evidence="3">
    <location>
        <begin position="1"/>
        <end position="61"/>
    </location>
</feature>
<sequence>MRGMGVLLESYTSLGHKRNIKYLDFYKITSIFINEGLSSRDVQYYLAFQMEGEEKLVVAFPHILPNLVILKSIYSQVHDMIAAEKKRRCTIKQC</sequence>
<comment type="pathway">
    <text evidence="1">Glycolipid biosynthesis; glycosylphosphatidylinositol-anchor biosynthesis.</text>
</comment>
<dbReference type="Pfam" id="PF10181">
    <property type="entry name" value="PIG-H"/>
    <property type="match status" value="1"/>
</dbReference>
<dbReference type="PANTHER" id="PTHR15231">
    <property type="entry name" value="PHOSPHATIDYLINOSITOL N-ACETYLGLUCOSAMINYLTRANSFERASE SUBUNIT H"/>
    <property type="match status" value="1"/>
</dbReference>
<dbReference type="EMBL" id="BEGY01000002">
    <property type="protein sequence ID" value="GAX73097.1"/>
    <property type="molecule type" value="Genomic_DNA"/>
</dbReference>
<reference evidence="4 5" key="1">
    <citation type="submission" date="2017-08" db="EMBL/GenBank/DDBJ databases">
        <title>Acidophilic green algal genome provides insights into adaptation to an acidic environment.</title>
        <authorList>
            <person name="Hirooka S."/>
            <person name="Hirose Y."/>
            <person name="Kanesaki Y."/>
            <person name="Higuchi S."/>
            <person name="Fujiwara T."/>
            <person name="Onuma R."/>
            <person name="Era A."/>
            <person name="Ohbayashi R."/>
            <person name="Uzuka A."/>
            <person name="Nozaki H."/>
            <person name="Yoshikawa H."/>
            <person name="Miyagishima S.Y."/>
        </authorList>
    </citation>
    <scope>NUCLEOTIDE SEQUENCE [LARGE SCALE GENOMIC DNA]</scope>
    <source>
        <strain evidence="4 5">NIES-2499</strain>
    </source>
</reference>
<comment type="caution">
    <text evidence="4">The sequence shown here is derived from an EMBL/GenBank/DDBJ whole genome shotgun (WGS) entry which is preliminary data.</text>
</comment>
<gene>
    <name evidence="4" type="ORF">CEUSTIGMA_g550.t1</name>
</gene>
<dbReference type="STRING" id="1157962.A0A250WQH8"/>
<keyword evidence="5" id="KW-1185">Reference proteome</keyword>
<evidence type="ECO:0000259" key="3">
    <source>
        <dbReference type="Pfam" id="PF10181"/>
    </source>
</evidence>
<dbReference type="InterPro" id="IPR019328">
    <property type="entry name" value="PIGH-H_dom"/>
</dbReference>
<dbReference type="GO" id="GO:0000506">
    <property type="term" value="C:glycosylphosphatidylinositol-N-acetylglucosaminyltransferase (GPI-GnT) complex"/>
    <property type="evidence" value="ECO:0007669"/>
    <property type="project" value="InterPro"/>
</dbReference>